<dbReference type="GO" id="GO:0007131">
    <property type="term" value="P:reciprocal meiotic recombination"/>
    <property type="evidence" value="ECO:0007669"/>
    <property type="project" value="TreeGrafter"/>
</dbReference>
<dbReference type="EMBL" id="JAQQWP010000009">
    <property type="protein sequence ID" value="KAK8101402.1"/>
    <property type="molecule type" value="Genomic_DNA"/>
</dbReference>
<dbReference type="GO" id="GO:0042138">
    <property type="term" value="P:meiotic DNA double-strand break formation"/>
    <property type="evidence" value="ECO:0007669"/>
    <property type="project" value="TreeGrafter"/>
</dbReference>
<evidence type="ECO:0000259" key="3">
    <source>
        <dbReference type="Pfam" id="PF21180"/>
    </source>
</evidence>
<organism evidence="4 5">
    <name type="scientific">Apiospora kogelbergensis</name>
    <dbReference type="NCBI Taxonomy" id="1337665"/>
    <lineage>
        <taxon>Eukaryota</taxon>
        <taxon>Fungi</taxon>
        <taxon>Dikarya</taxon>
        <taxon>Ascomycota</taxon>
        <taxon>Pezizomycotina</taxon>
        <taxon>Sordariomycetes</taxon>
        <taxon>Xylariomycetidae</taxon>
        <taxon>Amphisphaeriales</taxon>
        <taxon>Apiosporaceae</taxon>
        <taxon>Apiospora</taxon>
    </lineage>
</organism>
<evidence type="ECO:0000313" key="5">
    <source>
        <dbReference type="Proteomes" id="UP001392437"/>
    </source>
</evidence>
<dbReference type="PRINTS" id="PR01550">
    <property type="entry name" value="TOP6AFAMILY"/>
</dbReference>
<keyword evidence="5" id="KW-1185">Reference proteome</keyword>
<protein>
    <recommendedName>
        <fullName evidence="3">Topoisomerase 6 subunit A/Spo11 TOPRIM domain-containing protein</fullName>
    </recommendedName>
</protein>
<evidence type="ECO:0000256" key="2">
    <source>
        <dbReference type="SAM" id="MobiDB-lite"/>
    </source>
</evidence>
<sequence length="344" mass="37656">MGNGSVIERIEDIVESVVDAMSENRPLTIPLRSRSSGNELVVSFPSNNAAGIKKFGGQSYVDRLVDDLAFTLGVGRNGLNVVAASKGLVAGQPFTVEKGDQAVAVPPAETVVNLDLRSVGWVLIIEKEATFRSLVHRRYHENSDAGPGILMTAKGYPDLASRQFIHRISSSWTQIPIYALMDFDPDGVSIMRTYKHGSIGMRHEESITVPGLTWLGVKHGDLLDLQMRLLPLEPSGSQESQSTLSSSQCSNNTSSRTISRSMSGSSGLGEAGWKLLSMSCRDRAKAVRLLGTLEEQHHQNAEEMEQASELRLMLMLNMKFEIQAVHEAEDLAHWLDARLSSIRG</sequence>
<dbReference type="GO" id="GO:0003918">
    <property type="term" value="F:DNA topoisomerase type II (double strand cut, ATP-hydrolyzing) activity"/>
    <property type="evidence" value="ECO:0007669"/>
    <property type="project" value="InterPro"/>
</dbReference>
<dbReference type="CDD" id="cd00223">
    <property type="entry name" value="TOPRIM_TopoIIB_SPO"/>
    <property type="match status" value="1"/>
</dbReference>
<proteinExistence type="inferred from homology"/>
<accession>A0AAW0QF91</accession>
<keyword evidence="1" id="KW-0238">DNA-binding</keyword>
<dbReference type="Proteomes" id="UP001392437">
    <property type="component" value="Unassembled WGS sequence"/>
</dbReference>
<dbReference type="SUPFAM" id="SSF56726">
    <property type="entry name" value="DNA topoisomerase IV, alpha subunit"/>
    <property type="match status" value="1"/>
</dbReference>
<evidence type="ECO:0000313" key="4">
    <source>
        <dbReference type="EMBL" id="KAK8101402.1"/>
    </source>
</evidence>
<feature type="domain" description="Topoisomerase 6 subunit A/Spo11 TOPRIM" evidence="3">
    <location>
        <begin position="121"/>
        <end position="253"/>
    </location>
</feature>
<dbReference type="PROSITE" id="PS52041">
    <property type="entry name" value="TOPO_IIB"/>
    <property type="match status" value="1"/>
</dbReference>
<dbReference type="Pfam" id="PF21180">
    <property type="entry name" value="TOP6A-Spo11_Toprim"/>
    <property type="match status" value="1"/>
</dbReference>
<dbReference type="GO" id="GO:0003677">
    <property type="term" value="F:DNA binding"/>
    <property type="evidence" value="ECO:0007669"/>
    <property type="project" value="UniProtKB-UniRule"/>
</dbReference>
<dbReference type="InterPro" id="IPR036078">
    <property type="entry name" value="Spo11/TopoVI_A_sf"/>
</dbReference>
<dbReference type="InterPro" id="IPR034136">
    <property type="entry name" value="TOPRIM_Topo6A/Spo11"/>
</dbReference>
<dbReference type="GO" id="GO:0000228">
    <property type="term" value="C:nuclear chromosome"/>
    <property type="evidence" value="ECO:0007669"/>
    <property type="project" value="TreeGrafter"/>
</dbReference>
<comment type="caution">
    <text evidence="4">The sequence shown here is derived from an EMBL/GenBank/DDBJ whole genome shotgun (WGS) entry which is preliminary data.</text>
</comment>
<dbReference type="GO" id="GO:0000706">
    <property type="term" value="P:meiotic DNA double-strand break processing"/>
    <property type="evidence" value="ECO:0007669"/>
    <property type="project" value="TreeGrafter"/>
</dbReference>
<name>A0AAW0QF91_9PEZI</name>
<reference evidence="4 5" key="1">
    <citation type="submission" date="2023-01" db="EMBL/GenBank/DDBJ databases">
        <title>Analysis of 21 Apiospora genomes using comparative genomics revels a genus with tremendous synthesis potential of carbohydrate active enzymes and secondary metabolites.</title>
        <authorList>
            <person name="Sorensen T."/>
        </authorList>
    </citation>
    <scope>NUCLEOTIDE SEQUENCE [LARGE SCALE GENOMIC DNA]</scope>
    <source>
        <strain evidence="4 5">CBS 117206</strain>
    </source>
</reference>
<dbReference type="PANTHER" id="PTHR10848:SF0">
    <property type="entry name" value="MEIOTIC RECOMBINATION PROTEIN SPO11"/>
    <property type="match status" value="1"/>
</dbReference>
<dbReference type="Gene3D" id="3.40.1360.10">
    <property type="match status" value="1"/>
</dbReference>
<dbReference type="InterPro" id="IPR002815">
    <property type="entry name" value="Spo11/TopoVI_A"/>
</dbReference>
<evidence type="ECO:0000256" key="1">
    <source>
        <dbReference type="PROSITE-ProRule" id="PRU01385"/>
    </source>
</evidence>
<dbReference type="PANTHER" id="PTHR10848">
    <property type="entry name" value="MEIOTIC RECOMBINATION PROTEIN SPO11"/>
    <property type="match status" value="1"/>
</dbReference>
<feature type="region of interest" description="Disordered" evidence="2">
    <location>
        <begin position="234"/>
        <end position="266"/>
    </location>
</feature>
<dbReference type="AlphaFoldDB" id="A0AAW0QF91"/>
<comment type="caution">
    <text evidence="1">Lacks conserved residue(s) required for the propagation of feature annotation.</text>
</comment>
<comment type="similarity">
    <text evidence="1">Belongs to the TOP6A family.</text>
</comment>
<gene>
    <name evidence="4" type="ORF">PG999_011776</name>
</gene>
<feature type="compositionally biased region" description="Low complexity" evidence="2">
    <location>
        <begin position="234"/>
        <end position="265"/>
    </location>
</feature>